<proteinExistence type="predicted"/>
<keyword evidence="2" id="KW-0732">Signal</keyword>
<feature type="chain" id="PRO_5043272500" evidence="2">
    <location>
        <begin position="17"/>
        <end position="167"/>
    </location>
</feature>
<dbReference type="Proteomes" id="UP001152797">
    <property type="component" value="Unassembled WGS sequence"/>
</dbReference>
<dbReference type="EMBL" id="CAMXCT010002311">
    <property type="protein sequence ID" value="CAI3997249.1"/>
    <property type="molecule type" value="Genomic_DNA"/>
</dbReference>
<gene>
    <name evidence="3" type="ORF">C1SCF055_LOCUS23652</name>
</gene>
<evidence type="ECO:0000313" key="4">
    <source>
        <dbReference type="EMBL" id="CAL1150624.1"/>
    </source>
</evidence>
<keyword evidence="1" id="KW-0812">Transmembrane</keyword>
<comment type="caution">
    <text evidence="3">The sequence shown here is derived from an EMBL/GenBank/DDBJ whole genome shotgun (WGS) entry which is preliminary data.</text>
</comment>
<feature type="transmembrane region" description="Helical" evidence="1">
    <location>
        <begin position="143"/>
        <end position="164"/>
    </location>
</feature>
<dbReference type="EMBL" id="CAMXCT020002311">
    <property type="protein sequence ID" value="CAL1150624.1"/>
    <property type="molecule type" value="Genomic_DNA"/>
</dbReference>
<reference evidence="3" key="1">
    <citation type="submission" date="2022-10" db="EMBL/GenBank/DDBJ databases">
        <authorList>
            <person name="Chen Y."/>
            <person name="Dougan E. K."/>
            <person name="Chan C."/>
            <person name="Rhodes N."/>
            <person name="Thang M."/>
        </authorList>
    </citation>
    <scope>NUCLEOTIDE SEQUENCE</scope>
</reference>
<sequence>MLRLTVIIWILAVLSARSFRADSQEHGTALSHSVSHEIETIAANETGDIDKAIKNANVAYRQILLRAKQIITLYAMTNNGECPSSVPLGLETGYSYGLGCKFPDACHCPKSPFSVCYTRGLFSQPNILTSNVIETFGYCRTGLWVFICGGLVVVAVIGLVIYFVKKR</sequence>
<accession>A0A9P1G191</accession>
<evidence type="ECO:0000256" key="2">
    <source>
        <dbReference type="SAM" id="SignalP"/>
    </source>
</evidence>
<feature type="signal peptide" evidence="2">
    <location>
        <begin position="1"/>
        <end position="16"/>
    </location>
</feature>
<evidence type="ECO:0000256" key="1">
    <source>
        <dbReference type="SAM" id="Phobius"/>
    </source>
</evidence>
<keyword evidence="1" id="KW-0472">Membrane</keyword>
<dbReference type="EMBL" id="CAMXCT030002311">
    <property type="protein sequence ID" value="CAL4784561.1"/>
    <property type="molecule type" value="Genomic_DNA"/>
</dbReference>
<evidence type="ECO:0000313" key="5">
    <source>
        <dbReference type="Proteomes" id="UP001152797"/>
    </source>
</evidence>
<evidence type="ECO:0000313" key="3">
    <source>
        <dbReference type="EMBL" id="CAI3997249.1"/>
    </source>
</evidence>
<keyword evidence="1" id="KW-1133">Transmembrane helix</keyword>
<name>A0A9P1G191_9DINO</name>
<dbReference type="AlphaFoldDB" id="A0A9P1G191"/>
<reference evidence="4" key="2">
    <citation type="submission" date="2024-04" db="EMBL/GenBank/DDBJ databases">
        <authorList>
            <person name="Chen Y."/>
            <person name="Shah S."/>
            <person name="Dougan E. K."/>
            <person name="Thang M."/>
            <person name="Chan C."/>
        </authorList>
    </citation>
    <scope>NUCLEOTIDE SEQUENCE [LARGE SCALE GENOMIC DNA]</scope>
</reference>
<keyword evidence="5" id="KW-1185">Reference proteome</keyword>
<protein>
    <submittedName>
        <fullName evidence="3">Uncharacterized protein</fullName>
    </submittedName>
</protein>
<organism evidence="3">
    <name type="scientific">Cladocopium goreaui</name>
    <dbReference type="NCBI Taxonomy" id="2562237"/>
    <lineage>
        <taxon>Eukaryota</taxon>
        <taxon>Sar</taxon>
        <taxon>Alveolata</taxon>
        <taxon>Dinophyceae</taxon>
        <taxon>Suessiales</taxon>
        <taxon>Symbiodiniaceae</taxon>
        <taxon>Cladocopium</taxon>
    </lineage>
</organism>